<dbReference type="GO" id="GO:0042327">
    <property type="term" value="P:positive regulation of phosphorylation"/>
    <property type="evidence" value="ECO:0007669"/>
    <property type="project" value="Ensembl"/>
</dbReference>
<gene>
    <name evidence="4" type="primary">KCTD20</name>
</gene>
<dbReference type="InterPro" id="IPR039886">
    <property type="entry name" value="BTBD10/KCTD20"/>
</dbReference>
<dbReference type="Gene3D" id="3.30.710.10">
    <property type="entry name" value="Potassium Channel Kv1.1, Chain A"/>
    <property type="match status" value="1"/>
</dbReference>
<evidence type="ECO:0000313" key="4">
    <source>
        <dbReference type="Ensembl" id="ENSUMAP00000013550"/>
    </source>
</evidence>
<protein>
    <submittedName>
        <fullName evidence="4">Potassium channel tetramerization domain containing 20</fullName>
    </submittedName>
</protein>
<name>A0A452TYM0_URSMA</name>
<keyword evidence="2" id="KW-0963">Cytoplasm</keyword>
<reference evidence="4" key="1">
    <citation type="submission" date="2019-03" db="UniProtKB">
        <authorList>
            <consortium name="Ensembl"/>
        </authorList>
    </citation>
    <scope>IDENTIFICATION</scope>
</reference>
<feature type="domain" description="BTB" evidence="3">
    <location>
        <begin position="117"/>
        <end position="222"/>
    </location>
</feature>
<dbReference type="SUPFAM" id="SSF54695">
    <property type="entry name" value="POZ domain"/>
    <property type="match status" value="1"/>
</dbReference>
<dbReference type="Pfam" id="PF16017">
    <property type="entry name" value="BTB_3"/>
    <property type="match status" value="1"/>
</dbReference>
<dbReference type="GO" id="GO:0042802">
    <property type="term" value="F:identical protein binding"/>
    <property type="evidence" value="ECO:0007669"/>
    <property type="project" value="Ensembl"/>
</dbReference>
<dbReference type="InterPro" id="IPR011333">
    <property type="entry name" value="SKP1/BTB/POZ_sf"/>
</dbReference>
<proteinExistence type="predicted"/>
<evidence type="ECO:0000256" key="2">
    <source>
        <dbReference type="ARBA" id="ARBA00022490"/>
    </source>
</evidence>
<dbReference type="SMART" id="SM00225">
    <property type="entry name" value="BTB"/>
    <property type="match status" value="1"/>
</dbReference>
<comment type="subcellular location">
    <subcellularLocation>
        <location evidence="1">Cytoplasm</location>
    </subcellularLocation>
</comment>
<evidence type="ECO:0000256" key="1">
    <source>
        <dbReference type="ARBA" id="ARBA00004496"/>
    </source>
</evidence>
<accession>A0A452TYM0</accession>
<dbReference type="GO" id="GO:0005737">
    <property type="term" value="C:cytoplasm"/>
    <property type="evidence" value="ECO:0007669"/>
    <property type="project" value="UniProtKB-SubCell"/>
</dbReference>
<dbReference type="PANTHER" id="PTHR21637">
    <property type="entry name" value="BTB/POZ DOMAIN-CONTAINING PROTEIN 10-RELATED"/>
    <property type="match status" value="1"/>
</dbReference>
<sequence length="463" mass="52895">MNVPRSSESDRVLRQEASCLTEHPEAAAQERETNSLAASALQSLTYPLGPRSDDLSLDYASQPANLQFPHIMPLPEDIKGSCFQNGNKRNHEPFMAPERFGNSTVGFGSNVHSQAPEKVTLLVDGTRFVVNPQIFTAHPDTMLGRMFGPGREYNFTRPNEKGEYEIAEGISATVFRTVLDYYKTGIINCPDGISIPDLRDTCDYLCINFDFNTIRCQDLSALLHELSNDGAHKQFDHYLEELILPIMVGCAKKGERECHIVVLTDEDSVDWDEDHPPPMGEEYSQILYSSKLYRFFKYIENRDVAKTVLKERGLKNIRIGIEGYPTCKEKIKRRPGGRSEVIYNYVQRPFIQMSWEKEEGKSRHVDFQCVRSKSLTNLVAAGEDVLEDQETLMHHPPQVSAFLLEFMFWKAKSREKKSSSKFRQGCLLLLKALVQATRDLQVLPFHPHITNSRHETTHQYVRM</sequence>
<dbReference type="InterPro" id="IPR039885">
    <property type="entry name" value="BTBD10/KCTD20_BTB/POZ"/>
</dbReference>
<dbReference type="AlphaFoldDB" id="A0A452TYM0"/>
<evidence type="ECO:0000259" key="3">
    <source>
        <dbReference type="SMART" id="SM00225"/>
    </source>
</evidence>
<dbReference type="PANTHER" id="PTHR21637:SF1">
    <property type="entry name" value="BTB_POZ DOMAIN-CONTAINING PROTEIN KCTD20"/>
    <property type="match status" value="1"/>
</dbReference>
<dbReference type="CDD" id="cd18386">
    <property type="entry name" value="BTB_POZ_KCTD20"/>
    <property type="match status" value="1"/>
</dbReference>
<organism evidence="4">
    <name type="scientific">Ursus maritimus</name>
    <name type="common">Polar bear</name>
    <name type="synonym">Thalarctos maritimus</name>
    <dbReference type="NCBI Taxonomy" id="29073"/>
    <lineage>
        <taxon>Eukaryota</taxon>
        <taxon>Metazoa</taxon>
        <taxon>Chordata</taxon>
        <taxon>Craniata</taxon>
        <taxon>Vertebrata</taxon>
        <taxon>Euteleostomi</taxon>
        <taxon>Mammalia</taxon>
        <taxon>Eutheria</taxon>
        <taxon>Laurasiatheria</taxon>
        <taxon>Carnivora</taxon>
        <taxon>Caniformia</taxon>
        <taxon>Ursidae</taxon>
        <taxon>Ursus</taxon>
    </lineage>
</organism>
<dbReference type="FunFam" id="3.30.710.10:FF:000017">
    <property type="entry name" value="BTB/POZ domain-containing protein 10 isoform X1"/>
    <property type="match status" value="1"/>
</dbReference>
<dbReference type="GeneTree" id="ENSGT00390000007975"/>
<dbReference type="Ensembl" id="ENSUMAT00000016081.1">
    <property type="protein sequence ID" value="ENSUMAP00000013550.1"/>
    <property type="gene ID" value="ENSUMAG00000009992.1"/>
</dbReference>
<dbReference type="InterPro" id="IPR000210">
    <property type="entry name" value="BTB/POZ_dom"/>
</dbReference>